<dbReference type="InterPro" id="IPR008571">
    <property type="entry name" value="HerA-like"/>
</dbReference>
<feature type="domain" description="AAA+ ATPase" evidence="1">
    <location>
        <begin position="32"/>
        <end position="226"/>
    </location>
</feature>
<dbReference type="Proteomes" id="UP000094256">
    <property type="component" value="Chromosome"/>
</dbReference>
<accession>A0A1B3ZDS1</accession>
<organism evidence="2 3">
    <name type="scientific">Sphingomonas panacis</name>
    <dbReference type="NCBI Taxonomy" id="1560345"/>
    <lineage>
        <taxon>Bacteria</taxon>
        <taxon>Pseudomonadati</taxon>
        <taxon>Pseudomonadota</taxon>
        <taxon>Alphaproteobacteria</taxon>
        <taxon>Sphingomonadales</taxon>
        <taxon>Sphingomonadaceae</taxon>
        <taxon>Sphingomonas</taxon>
    </lineage>
</organism>
<dbReference type="AlphaFoldDB" id="A0A1B3ZDS1"/>
<evidence type="ECO:0000259" key="1">
    <source>
        <dbReference type="SMART" id="SM00382"/>
    </source>
</evidence>
<dbReference type="InterPro" id="IPR002789">
    <property type="entry name" value="HerA_central"/>
</dbReference>
<dbReference type="InterPro" id="IPR027417">
    <property type="entry name" value="P-loop_NTPase"/>
</dbReference>
<dbReference type="PANTHER" id="PTHR42957:SF1">
    <property type="entry name" value="HELICASE MJ1565-RELATED"/>
    <property type="match status" value="1"/>
</dbReference>
<dbReference type="PANTHER" id="PTHR42957">
    <property type="entry name" value="HELICASE MJ1565-RELATED"/>
    <property type="match status" value="1"/>
</dbReference>
<protein>
    <submittedName>
        <fullName evidence="2">AAA family ATPase</fullName>
    </submittedName>
</protein>
<dbReference type="STRING" id="1560345.AWL63_18130"/>
<dbReference type="Gene3D" id="3.40.50.300">
    <property type="entry name" value="P-loop containing nucleotide triphosphate hydrolases"/>
    <property type="match status" value="1"/>
</dbReference>
<dbReference type="SMART" id="SM00382">
    <property type="entry name" value="AAA"/>
    <property type="match status" value="1"/>
</dbReference>
<evidence type="ECO:0000313" key="3">
    <source>
        <dbReference type="Proteomes" id="UP000094256"/>
    </source>
</evidence>
<gene>
    <name evidence="2" type="ORF">AWL63_18130</name>
</gene>
<dbReference type="KEGG" id="span:AWL63_18130"/>
<name>A0A1B3ZDS1_9SPHN</name>
<dbReference type="CDD" id="cd01127">
    <property type="entry name" value="TrwB_TraG_TraD_VirD4"/>
    <property type="match status" value="1"/>
</dbReference>
<dbReference type="InterPro" id="IPR003593">
    <property type="entry name" value="AAA+_ATPase"/>
</dbReference>
<dbReference type="SUPFAM" id="SSF52540">
    <property type="entry name" value="P-loop containing nucleoside triphosphate hydrolases"/>
    <property type="match status" value="1"/>
</dbReference>
<dbReference type="Pfam" id="PF01935">
    <property type="entry name" value="DUF87"/>
    <property type="match status" value="1"/>
</dbReference>
<dbReference type="OrthoDB" id="9768060at2"/>
<evidence type="ECO:0000313" key="2">
    <source>
        <dbReference type="EMBL" id="AOH85565.1"/>
    </source>
</evidence>
<keyword evidence="3" id="KW-1185">Reference proteome</keyword>
<dbReference type="EMBL" id="CP014168">
    <property type="protein sequence ID" value="AOH85565.1"/>
    <property type="molecule type" value="Genomic_DNA"/>
</dbReference>
<reference evidence="2 3" key="1">
    <citation type="submission" date="2016-01" db="EMBL/GenBank/DDBJ databases">
        <title>Complete genome and mega plasmid sequence of Sphingomonas panacis DCY99 elicits systemic resistance in rice to Xanthomonas oryzae.</title>
        <authorList>
            <person name="Kim Y.J."/>
            <person name="Yang D.C."/>
            <person name="Sing P."/>
        </authorList>
    </citation>
    <scope>NUCLEOTIDE SEQUENCE [LARGE SCALE GENOMIC DNA]</scope>
    <source>
        <strain evidence="2 3">DCY99</strain>
    </source>
</reference>
<sequence>MNLATHSFTAEASVPLGHSANGPLELDLPRLMSGRCLIQGSSGAGKSQTLRRIVEEAFDYLTTIIVDPEGEFGNLAEHIGATTVEARKIATDGLTATALRARQHRLPLHLDLTDLEPDQRITKSAAFFAGLLGAPREHWKNTVLVCIDEAHLLAPHLAASARDAETRRLGVATLTDMCARGRKRGIGTVIATQRLAKLASSVVSELHNHLIGLNIFDRDVVRAADLLGFGSEQANLLRQLPPGEFFAFGPALSSTPCLVKIDPTITPHIGRTPDLVSASDLSADESRALLNLEALRETGESRRGTEHALRGMRALDSFLLDPAAPTAVRILAALRPIAPNATTAGELSGHLALPRDDIDAGLDLLAMIGAADTMPRDDTRIARLAARLRLRVVDTPVVGLA</sequence>
<dbReference type="RefSeq" id="WP_069206102.1">
    <property type="nucleotide sequence ID" value="NZ_CP014168.1"/>
</dbReference>
<proteinExistence type="predicted"/>